<keyword evidence="4 8" id="KW-0450">Lipoyl</keyword>
<evidence type="ECO:0000256" key="1">
    <source>
        <dbReference type="ARBA" id="ARBA00007317"/>
    </source>
</evidence>
<dbReference type="SUPFAM" id="SSF52777">
    <property type="entry name" value="CoA-dependent acyltransferases"/>
    <property type="match status" value="1"/>
</dbReference>
<organism evidence="12 13">
    <name type="scientific">Xanthocytophaga flava</name>
    <dbReference type="NCBI Taxonomy" id="3048013"/>
    <lineage>
        <taxon>Bacteria</taxon>
        <taxon>Pseudomonadati</taxon>
        <taxon>Bacteroidota</taxon>
        <taxon>Cytophagia</taxon>
        <taxon>Cytophagales</taxon>
        <taxon>Rhodocytophagaceae</taxon>
        <taxon>Xanthocytophaga</taxon>
    </lineage>
</organism>
<gene>
    <name evidence="12" type="ORF">QNI19_10220</name>
</gene>
<keyword evidence="5 8" id="KW-0012">Acyltransferase</keyword>
<dbReference type="InterPro" id="IPR036625">
    <property type="entry name" value="E3-bd_dom_sf"/>
</dbReference>
<reference evidence="12 13" key="1">
    <citation type="submission" date="2023-05" db="EMBL/GenBank/DDBJ databases">
        <authorList>
            <person name="Zhang X."/>
        </authorList>
    </citation>
    <scope>NUCLEOTIDE SEQUENCE [LARGE SCALE GENOMIC DNA]</scope>
    <source>
        <strain evidence="12 13">DM2B3-1</strain>
    </source>
</reference>
<feature type="domain" description="Peripheral subunit-binding (PSBD)" evidence="11">
    <location>
        <begin position="251"/>
        <end position="288"/>
    </location>
</feature>
<evidence type="ECO:0000256" key="9">
    <source>
        <dbReference type="SAM" id="MobiDB-lite"/>
    </source>
</evidence>
<feature type="domain" description="Lipoyl-binding" evidence="10">
    <location>
        <begin position="2"/>
        <end position="75"/>
    </location>
</feature>
<dbReference type="GO" id="GO:0004742">
    <property type="term" value="F:dihydrolipoyllysine-residue acetyltransferase activity"/>
    <property type="evidence" value="ECO:0007669"/>
    <property type="project" value="UniProtKB-EC"/>
</dbReference>
<dbReference type="Gene3D" id="4.10.320.10">
    <property type="entry name" value="E3-binding domain"/>
    <property type="match status" value="1"/>
</dbReference>
<evidence type="ECO:0000256" key="7">
    <source>
        <dbReference type="ARBA" id="ARBA00048370"/>
    </source>
</evidence>
<dbReference type="PANTHER" id="PTHR23151:SF90">
    <property type="entry name" value="DIHYDROLIPOYLLYSINE-RESIDUE ACETYLTRANSFERASE COMPONENT OF PYRUVATE DEHYDROGENASE COMPLEX, MITOCHONDRIAL-RELATED"/>
    <property type="match status" value="1"/>
</dbReference>
<dbReference type="PROSITE" id="PS51826">
    <property type="entry name" value="PSBD"/>
    <property type="match status" value="1"/>
</dbReference>
<evidence type="ECO:0000313" key="13">
    <source>
        <dbReference type="Proteomes" id="UP001228581"/>
    </source>
</evidence>
<dbReference type="CDD" id="cd06849">
    <property type="entry name" value="lipoyl_domain"/>
    <property type="match status" value="2"/>
</dbReference>
<evidence type="ECO:0000256" key="5">
    <source>
        <dbReference type="ARBA" id="ARBA00023315"/>
    </source>
</evidence>
<dbReference type="Gene3D" id="3.30.559.10">
    <property type="entry name" value="Chloramphenicol acetyltransferase-like domain"/>
    <property type="match status" value="1"/>
</dbReference>
<evidence type="ECO:0000256" key="4">
    <source>
        <dbReference type="ARBA" id="ARBA00022823"/>
    </source>
</evidence>
<evidence type="ECO:0000259" key="11">
    <source>
        <dbReference type="PROSITE" id="PS51826"/>
    </source>
</evidence>
<comment type="subunit">
    <text evidence="2">Forms a 24-polypeptide structural core with octahedral symmetry.</text>
</comment>
<dbReference type="InterPro" id="IPR003016">
    <property type="entry name" value="2-oxoA_DH_lipoyl-BS"/>
</dbReference>
<accession>A0ABT7CHT9</accession>
<keyword evidence="3 8" id="KW-0808">Transferase</keyword>
<comment type="similarity">
    <text evidence="1 8">Belongs to the 2-oxoacid dehydrogenase family.</text>
</comment>
<feature type="compositionally biased region" description="Low complexity" evidence="9">
    <location>
        <begin position="215"/>
        <end position="236"/>
    </location>
</feature>
<name>A0ABT7CHT9_9BACT</name>
<feature type="compositionally biased region" description="Low complexity" evidence="9">
    <location>
        <begin position="288"/>
        <end position="315"/>
    </location>
</feature>
<evidence type="ECO:0000256" key="6">
    <source>
        <dbReference type="ARBA" id="ARBA00025211"/>
    </source>
</evidence>
<keyword evidence="12" id="KW-0670">Pyruvate</keyword>
<dbReference type="PANTHER" id="PTHR23151">
    <property type="entry name" value="DIHYDROLIPOAMIDE ACETYL/SUCCINYL-TRANSFERASE-RELATED"/>
    <property type="match status" value="1"/>
</dbReference>
<feature type="region of interest" description="Disordered" evidence="9">
    <location>
        <begin position="215"/>
        <end position="250"/>
    </location>
</feature>
<feature type="region of interest" description="Disordered" evidence="9">
    <location>
        <begin position="286"/>
        <end position="318"/>
    </location>
</feature>
<dbReference type="NCBIfam" id="TIGR01349">
    <property type="entry name" value="PDHac_trf_mito"/>
    <property type="match status" value="1"/>
</dbReference>
<proteinExistence type="inferred from homology"/>
<dbReference type="RefSeq" id="WP_313995428.1">
    <property type="nucleotide sequence ID" value="NZ_JASJOT010000005.1"/>
</dbReference>
<dbReference type="SUPFAM" id="SSF51230">
    <property type="entry name" value="Single hybrid motif"/>
    <property type="match status" value="2"/>
</dbReference>
<feature type="region of interest" description="Disordered" evidence="9">
    <location>
        <begin position="85"/>
        <end position="116"/>
    </location>
</feature>
<dbReference type="EC" id="2.3.1.12" evidence="8"/>
<dbReference type="EMBL" id="JASJOT010000005">
    <property type="protein sequence ID" value="MDJ1493307.1"/>
    <property type="molecule type" value="Genomic_DNA"/>
</dbReference>
<evidence type="ECO:0000256" key="3">
    <source>
        <dbReference type="ARBA" id="ARBA00022679"/>
    </source>
</evidence>
<comment type="function">
    <text evidence="6">The pyruvate dehydrogenase complex catalyzes the overall conversion of pyruvate to acetyl-CoA and CO(2). It contains multiple copies of three enzymatic components: pyruvate dehydrogenase (E1), dihydrolipoamide acetyltransferase (E2) and lipoamide dehydrogenase (E3).</text>
</comment>
<evidence type="ECO:0000256" key="8">
    <source>
        <dbReference type="RuleBase" id="RU361137"/>
    </source>
</evidence>
<dbReference type="InterPro" id="IPR001078">
    <property type="entry name" value="2-oxoacid_DH_actylTfrase"/>
</dbReference>
<dbReference type="PROSITE" id="PS50968">
    <property type="entry name" value="BIOTINYL_LIPOYL"/>
    <property type="match status" value="2"/>
</dbReference>
<dbReference type="InterPro" id="IPR004167">
    <property type="entry name" value="PSBD"/>
</dbReference>
<sequence length="546" mass="57553">MAEAIRMPKMSDTMTEGVIAGWLKKVGDTVKTGDVLAEVETDKATMELESYNEGTILYITDQKNVPIDGIIAVVGKPGEDFKALLDGKTGGSVATPPPAAEPKAEESKPAPTPVAATPAANVKATLVPMPQMTDTMTEGTIVKWHKQVGDTVKSGDLLAEIETDKATMDFESPEAGTLLYIGAKEGDAVAAKAPLVIIGEKGADYQALLGGGATTTASTPQAATTSNNTASATEPAKQPTTSVSDSDERVKISPLAKKIAEEKGVNIQQVKGSGENGRIVKRDVETFTPSAQPTSTPSTTPASQPAAEKAPAKAPVVTGQESYEDVPVSQMRKVIARRLAESMYSAPHFYLTIEVNMDKATTAREAMNQYSPVKLSFNDIVIKATAMALRQHAAINASWLGDKIRYNHHVSIGMAVAVPDGLLVPVIKNADIKSLSQISADAKELGGKAKDKKLQPQEMEGSTFSISNLGMFGIEEFTAIINPPNSCILAVGGIKQTPVVVNGEIKVSGIMKLTLSCDHRVVDGASGAAFLQTLKGLLEDPMRMLV</sequence>
<dbReference type="Proteomes" id="UP001228581">
    <property type="component" value="Unassembled WGS sequence"/>
</dbReference>
<dbReference type="PROSITE" id="PS00189">
    <property type="entry name" value="LIPOYL"/>
    <property type="match status" value="2"/>
</dbReference>
<dbReference type="InterPro" id="IPR000089">
    <property type="entry name" value="Biotin_lipoyl"/>
</dbReference>
<dbReference type="InterPro" id="IPR023213">
    <property type="entry name" value="CAT-like_dom_sf"/>
</dbReference>
<evidence type="ECO:0000313" key="12">
    <source>
        <dbReference type="EMBL" id="MDJ1493307.1"/>
    </source>
</evidence>
<comment type="cofactor">
    <cofactor evidence="8">
        <name>(R)-lipoate</name>
        <dbReference type="ChEBI" id="CHEBI:83088"/>
    </cofactor>
    <text evidence="8">Binds 2 lipoyl cofactors covalently.</text>
</comment>
<dbReference type="SUPFAM" id="SSF47005">
    <property type="entry name" value="Peripheral subunit-binding domain of 2-oxo acid dehydrogenase complex"/>
    <property type="match status" value="1"/>
</dbReference>
<dbReference type="Gene3D" id="2.40.50.100">
    <property type="match status" value="2"/>
</dbReference>
<feature type="domain" description="Lipoyl-binding" evidence="10">
    <location>
        <begin position="124"/>
        <end position="199"/>
    </location>
</feature>
<evidence type="ECO:0000256" key="2">
    <source>
        <dbReference type="ARBA" id="ARBA00011484"/>
    </source>
</evidence>
<dbReference type="Pfam" id="PF00364">
    <property type="entry name" value="Biotin_lipoyl"/>
    <property type="match status" value="2"/>
</dbReference>
<dbReference type="InterPro" id="IPR006257">
    <property type="entry name" value="LAT1"/>
</dbReference>
<keyword evidence="13" id="KW-1185">Reference proteome</keyword>
<comment type="caution">
    <text evidence="12">The sequence shown here is derived from an EMBL/GenBank/DDBJ whole genome shotgun (WGS) entry which is preliminary data.</text>
</comment>
<dbReference type="InterPro" id="IPR011053">
    <property type="entry name" value="Single_hybrid_motif"/>
</dbReference>
<dbReference type="Pfam" id="PF02817">
    <property type="entry name" value="E3_binding"/>
    <property type="match status" value="1"/>
</dbReference>
<dbReference type="Pfam" id="PF00198">
    <property type="entry name" value="2-oxoacid_dh"/>
    <property type="match status" value="1"/>
</dbReference>
<evidence type="ECO:0000259" key="10">
    <source>
        <dbReference type="PROSITE" id="PS50968"/>
    </source>
</evidence>
<dbReference type="InterPro" id="IPR045257">
    <property type="entry name" value="E2/Pdx1"/>
</dbReference>
<protein>
    <recommendedName>
        <fullName evidence="8">Acetyltransferase component of pyruvate dehydrogenase complex</fullName>
        <ecNumber evidence="8">2.3.1.12</ecNumber>
    </recommendedName>
</protein>
<comment type="catalytic activity">
    <reaction evidence="7 8">
        <text>N(6)-[(R)-dihydrolipoyl]-L-lysyl-[protein] + acetyl-CoA = N(6)-[(R)-S(8)-acetyldihydrolipoyl]-L-lysyl-[protein] + CoA</text>
        <dbReference type="Rhea" id="RHEA:17017"/>
        <dbReference type="Rhea" id="RHEA-COMP:10475"/>
        <dbReference type="Rhea" id="RHEA-COMP:10478"/>
        <dbReference type="ChEBI" id="CHEBI:57287"/>
        <dbReference type="ChEBI" id="CHEBI:57288"/>
        <dbReference type="ChEBI" id="CHEBI:83100"/>
        <dbReference type="ChEBI" id="CHEBI:83111"/>
        <dbReference type="EC" id="2.3.1.12"/>
    </reaction>
</comment>